<gene>
    <name evidence="1 2" type="primary">gatC</name>
    <name evidence="2" type="ORF">SV7mr_07170</name>
</gene>
<keyword evidence="1" id="KW-0067">ATP-binding</keyword>
<dbReference type="GO" id="GO:0006412">
    <property type="term" value="P:translation"/>
    <property type="evidence" value="ECO:0007669"/>
    <property type="project" value="UniProtKB-UniRule"/>
</dbReference>
<dbReference type="InterPro" id="IPR036113">
    <property type="entry name" value="Asp/Glu-ADT_sf_sub_c"/>
</dbReference>
<dbReference type="GO" id="GO:0006450">
    <property type="term" value="P:regulation of translational fidelity"/>
    <property type="evidence" value="ECO:0007669"/>
    <property type="project" value="InterPro"/>
</dbReference>
<dbReference type="InterPro" id="IPR003837">
    <property type="entry name" value="GatC"/>
</dbReference>
<dbReference type="Pfam" id="PF02686">
    <property type="entry name" value="GatC"/>
    <property type="match status" value="1"/>
</dbReference>
<evidence type="ECO:0000313" key="3">
    <source>
        <dbReference type="Proteomes" id="UP000315003"/>
    </source>
</evidence>
<comment type="catalytic activity">
    <reaction evidence="1">
        <text>L-aspartyl-tRNA(Asn) + L-glutamine + ATP + H2O = L-asparaginyl-tRNA(Asn) + L-glutamate + ADP + phosphate + 2 H(+)</text>
        <dbReference type="Rhea" id="RHEA:14513"/>
        <dbReference type="Rhea" id="RHEA-COMP:9674"/>
        <dbReference type="Rhea" id="RHEA-COMP:9677"/>
        <dbReference type="ChEBI" id="CHEBI:15377"/>
        <dbReference type="ChEBI" id="CHEBI:15378"/>
        <dbReference type="ChEBI" id="CHEBI:29985"/>
        <dbReference type="ChEBI" id="CHEBI:30616"/>
        <dbReference type="ChEBI" id="CHEBI:43474"/>
        <dbReference type="ChEBI" id="CHEBI:58359"/>
        <dbReference type="ChEBI" id="CHEBI:78515"/>
        <dbReference type="ChEBI" id="CHEBI:78516"/>
        <dbReference type="ChEBI" id="CHEBI:456216"/>
    </reaction>
</comment>
<dbReference type="SUPFAM" id="SSF141000">
    <property type="entry name" value="Glu-tRNAGln amidotransferase C subunit"/>
    <property type="match status" value="1"/>
</dbReference>
<keyword evidence="3" id="KW-1185">Reference proteome</keyword>
<dbReference type="AlphaFoldDB" id="A0A517SQ35"/>
<evidence type="ECO:0000256" key="1">
    <source>
        <dbReference type="HAMAP-Rule" id="MF_00122"/>
    </source>
</evidence>
<dbReference type="EC" id="6.3.5.-" evidence="1"/>
<protein>
    <recommendedName>
        <fullName evidence="1">Aspartyl/glutamyl-tRNA(Asn/Gln) amidotransferase subunit C</fullName>
        <shortName evidence="1">Asp/Glu-ADT subunit C</shortName>
        <ecNumber evidence="1">6.3.5.-</ecNumber>
    </recommendedName>
</protein>
<comment type="function">
    <text evidence="1">Allows the formation of correctly charged Asn-tRNA(Asn) or Gln-tRNA(Gln) through the transamidation of misacylated Asp-tRNA(Asn) or Glu-tRNA(Gln) in organisms which lack either or both of asparaginyl-tRNA or glutaminyl-tRNA synthetases. The reaction takes place in the presence of glutamine and ATP through an activated phospho-Asp-tRNA(Asn) or phospho-Glu-tRNA(Gln).</text>
</comment>
<keyword evidence="1" id="KW-0648">Protein biosynthesis</keyword>
<dbReference type="GO" id="GO:0050567">
    <property type="term" value="F:glutaminyl-tRNA synthase (glutamine-hydrolyzing) activity"/>
    <property type="evidence" value="ECO:0007669"/>
    <property type="project" value="UniProtKB-UniRule"/>
</dbReference>
<accession>A0A517SQ35</accession>
<comment type="catalytic activity">
    <reaction evidence="1">
        <text>L-glutamyl-tRNA(Gln) + L-glutamine + ATP + H2O = L-glutaminyl-tRNA(Gln) + L-glutamate + ADP + phosphate + H(+)</text>
        <dbReference type="Rhea" id="RHEA:17521"/>
        <dbReference type="Rhea" id="RHEA-COMP:9681"/>
        <dbReference type="Rhea" id="RHEA-COMP:9684"/>
        <dbReference type="ChEBI" id="CHEBI:15377"/>
        <dbReference type="ChEBI" id="CHEBI:15378"/>
        <dbReference type="ChEBI" id="CHEBI:29985"/>
        <dbReference type="ChEBI" id="CHEBI:30616"/>
        <dbReference type="ChEBI" id="CHEBI:43474"/>
        <dbReference type="ChEBI" id="CHEBI:58359"/>
        <dbReference type="ChEBI" id="CHEBI:78520"/>
        <dbReference type="ChEBI" id="CHEBI:78521"/>
        <dbReference type="ChEBI" id="CHEBI:456216"/>
    </reaction>
</comment>
<dbReference type="RefSeq" id="WP_145269225.1">
    <property type="nucleotide sequence ID" value="NZ_CP036272.1"/>
</dbReference>
<dbReference type="PANTHER" id="PTHR15004:SF0">
    <property type="entry name" value="GLUTAMYL-TRNA(GLN) AMIDOTRANSFERASE SUBUNIT C, MITOCHONDRIAL"/>
    <property type="match status" value="1"/>
</dbReference>
<keyword evidence="2" id="KW-0808">Transferase</keyword>
<proteinExistence type="inferred from homology"/>
<keyword evidence="1 2" id="KW-0436">Ligase</keyword>
<dbReference type="EMBL" id="CP036272">
    <property type="protein sequence ID" value="QDT58228.1"/>
    <property type="molecule type" value="Genomic_DNA"/>
</dbReference>
<name>A0A517SQ35_9BACT</name>
<comment type="subunit">
    <text evidence="1">Heterotrimer of A, B and C subunits.</text>
</comment>
<comment type="similarity">
    <text evidence="1">Belongs to the GatC family.</text>
</comment>
<dbReference type="GO" id="GO:0016740">
    <property type="term" value="F:transferase activity"/>
    <property type="evidence" value="ECO:0007669"/>
    <property type="project" value="UniProtKB-KW"/>
</dbReference>
<dbReference type="GO" id="GO:0005524">
    <property type="term" value="F:ATP binding"/>
    <property type="evidence" value="ECO:0007669"/>
    <property type="project" value="UniProtKB-KW"/>
</dbReference>
<reference evidence="2 3" key="1">
    <citation type="submission" date="2019-02" db="EMBL/GenBank/DDBJ databases">
        <title>Deep-cultivation of Planctomycetes and their phenomic and genomic characterization uncovers novel biology.</title>
        <authorList>
            <person name="Wiegand S."/>
            <person name="Jogler M."/>
            <person name="Boedeker C."/>
            <person name="Pinto D."/>
            <person name="Vollmers J."/>
            <person name="Rivas-Marin E."/>
            <person name="Kohn T."/>
            <person name="Peeters S.H."/>
            <person name="Heuer A."/>
            <person name="Rast P."/>
            <person name="Oberbeckmann S."/>
            <person name="Bunk B."/>
            <person name="Jeske O."/>
            <person name="Meyerdierks A."/>
            <person name="Storesund J.E."/>
            <person name="Kallscheuer N."/>
            <person name="Luecker S."/>
            <person name="Lage O.M."/>
            <person name="Pohl T."/>
            <person name="Merkel B.J."/>
            <person name="Hornburger P."/>
            <person name="Mueller R.-W."/>
            <person name="Bruemmer F."/>
            <person name="Labrenz M."/>
            <person name="Spormann A.M."/>
            <person name="Op den Camp H."/>
            <person name="Overmann J."/>
            <person name="Amann R."/>
            <person name="Jetten M.S.M."/>
            <person name="Mascher T."/>
            <person name="Medema M.H."/>
            <person name="Devos D.P."/>
            <person name="Kaster A.-K."/>
            <person name="Ovreas L."/>
            <person name="Rohde M."/>
            <person name="Galperin M.Y."/>
            <person name="Jogler C."/>
        </authorList>
    </citation>
    <scope>NUCLEOTIDE SEQUENCE [LARGE SCALE GENOMIC DNA]</scope>
    <source>
        <strain evidence="2 3">SV_7m_r</strain>
    </source>
</reference>
<sequence>MALSTDDVKKLALLARLDISDLPVDHLAGQLESILDFVHQLSELDTEDVEPMTTALDVDNRWRRDEVLPSLDRQDVLANAPAADDECFRVPPVLG</sequence>
<dbReference type="GO" id="GO:0070681">
    <property type="term" value="P:glutaminyl-tRNAGln biosynthesis via transamidation"/>
    <property type="evidence" value="ECO:0007669"/>
    <property type="project" value="TreeGrafter"/>
</dbReference>
<dbReference type="Proteomes" id="UP000315003">
    <property type="component" value="Chromosome"/>
</dbReference>
<evidence type="ECO:0000313" key="2">
    <source>
        <dbReference type="EMBL" id="QDT58228.1"/>
    </source>
</evidence>
<dbReference type="HAMAP" id="MF_00122">
    <property type="entry name" value="GatC"/>
    <property type="match status" value="1"/>
</dbReference>
<dbReference type="GO" id="GO:0050566">
    <property type="term" value="F:asparaginyl-tRNA synthase (glutamine-hydrolyzing) activity"/>
    <property type="evidence" value="ECO:0007669"/>
    <property type="project" value="RHEA"/>
</dbReference>
<organism evidence="2 3">
    <name type="scientific">Stieleria bergensis</name>
    <dbReference type="NCBI Taxonomy" id="2528025"/>
    <lineage>
        <taxon>Bacteria</taxon>
        <taxon>Pseudomonadati</taxon>
        <taxon>Planctomycetota</taxon>
        <taxon>Planctomycetia</taxon>
        <taxon>Pirellulales</taxon>
        <taxon>Pirellulaceae</taxon>
        <taxon>Stieleria</taxon>
    </lineage>
</organism>
<dbReference type="NCBIfam" id="TIGR00135">
    <property type="entry name" value="gatC"/>
    <property type="match status" value="1"/>
</dbReference>
<dbReference type="Gene3D" id="1.10.20.60">
    <property type="entry name" value="Glu-tRNAGln amidotransferase C subunit, N-terminal domain"/>
    <property type="match status" value="1"/>
</dbReference>
<dbReference type="OrthoDB" id="9813938at2"/>
<dbReference type="PANTHER" id="PTHR15004">
    <property type="entry name" value="GLUTAMYL-TRNA(GLN) AMIDOTRANSFERASE SUBUNIT C, MITOCHONDRIAL"/>
    <property type="match status" value="1"/>
</dbReference>
<keyword evidence="1" id="KW-0547">Nucleotide-binding</keyword>